<dbReference type="EMBL" id="KN846954">
    <property type="protein sequence ID" value="KIV77911.1"/>
    <property type="molecule type" value="Genomic_DNA"/>
</dbReference>
<dbReference type="HOGENOM" id="CLU_1384200_0_0_1"/>
<name>A0A0D1WS52_9EURO</name>
<feature type="signal peptide" evidence="1">
    <location>
        <begin position="1"/>
        <end position="22"/>
    </location>
</feature>
<evidence type="ECO:0000256" key="1">
    <source>
        <dbReference type="SAM" id="SignalP"/>
    </source>
</evidence>
<dbReference type="OrthoDB" id="10307562at2759"/>
<evidence type="ECO:0000313" key="2">
    <source>
        <dbReference type="EMBL" id="KIV77911.1"/>
    </source>
</evidence>
<sequence>MIPWMLGLILLFWACTYHAASASETTKSCPRMDYAHPDYDCEPFACEVDWPSEFHNYEGPTFDSLRYLLHSRNTLATNKALVVSLNDSDGTFMTSLTSLDDGHHGSFAEWQAAHSKRGSFNTPLTHPQRRCCMPTWECWAFLQYQVGGAFDGSYNLTDWKKVMCCIGEFTTPKPSCQNPPTAFPFTFLEPPLCSYDGESISRRDAQ</sequence>
<evidence type="ECO:0000313" key="3">
    <source>
        <dbReference type="Proteomes" id="UP000053599"/>
    </source>
</evidence>
<organism evidence="2 3">
    <name type="scientific">Exophiala sideris</name>
    <dbReference type="NCBI Taxonomy" id="1016849"/>
    <lineage>
        <taxon>Eukaryota</taxon>
        <taxon>Fungi</taxon>
        <taxon>Dikarya</taxon>
        <taxon>Ascomycota</taxon>
        <taxon>Pezizomycotina</taxon>
        <taxon>Eurotiomycetes</taxon>
        <taxon>Chaetothyriomycetidae</taxon>
        <taxon>Chaetothyriales</taxon>
        <taxon>Herpotrichiellaceae</taxon>
        <taxon>Exophiala</taxon>
    </lineage>
</organism>
<feature type="chain" id="PRO_5002236236" evidence="1">
    <location>
        <begin position="23"/>
        <end position="206"/>
    </location>
</feature>
<dbReference type="AlphaFoldDB" id="A0A0D1WS52"/>
<dbReference type="Proteomes" id="UP000053599">
    <property type="component" value="Unassembled WGS sequence"/>
</dbReference>
<protein>
    <submittedName>
        <fullName evidence="2">Uncharacterized protein</fullName>
    </submittedName>
</protein>
<accession>A0A0D1WS52</accession>
<gene>
    <name evidence="2" type="ORF">PV11_09683</name>
</gene>
<keyword evidence="1" id="KW-0732">Signal</keyword>
<reference evidence="2 3" key="1">
    <citation type="submission" date="2015-01" db="EMBL/GenBank/DDBJ databases">
        <title>The Genome Sequence of Exophiala sideris CBS121828.</title>
        <authorList>
            <consortium name="The Broad Institute Genomics Platform"/>
            <person name="Cuomo C."/>
            <person name="de Hoog S."/>
            <person name="Gorbushina A."/>
            <person name="Stielow B."/>
            <person name="Teixiera M."/>
            <person name="Abouelleil A."/>
            <person name="Chapman S.B."/>
            <person name="Priest M."/>
            <person name="Young S.K."/>
            <person name="Wortman J."/>
            <person name="Nusbaum C."/>
            <person name="Birren B."/>
        </authorList>
    </citation>
    <scope>NUCLEOTIDE SEQUENCE [LARGE SCALE GENOMIC DNA]</scope>
    <source>
        <strain evidence="2 3">CBS 121828</strain>
    </source>
</reference>
<proteinExistence type="predicted"/>